<protein>
    <submittedName>
        <fullName evidence="2">AlpA family phage regulatory protein</fullName>
    </submittedName>
</protein>
<dbReference type="GeneID" id="44135056"/>
<dbReference type="Proteomes" id="UP000185161">
    <property type="component" value="Chromosome"/>
</dbReference>
<dbReference type="EMBL" id="QQWO01000002">
    <property type="protein sequence ID" value="RSV07094.1"/>
    <property type="molecule type" value="Genomic_DNA"/>
</dbReference>
<evidence type="ECO:0000313" key="1">
    <source>
        <dbReference type="EMBL" id="APR54579.1"/>
    </source>
</evidence>
<evidence type="ECO:0000313" key="3">
    <source>
        <dbReference type="EMBL" id="RSY76438.1"/>
    </source>
</evidence>
<dbReference type="KEGG" id="skr:BRX40_21040"/>
<gene>
    <name evidence="1" type="ORF">BRX40_21040</name>
    <name evidence="2" type="ORF">CA257_03630</name>
    <name evidence="3" type="ORF">DAH66_21485</name>
</gene>
<dbReference type="EMBL" id="CP018820">
    <property type="protein sequence ID" value="APR54579.1"/>
    <property type="molecule type" value="Genomic_DNA"/>
</dbReference>
<keyword evidence="4" id="KW-1185">Reference proteome</keyword>
<accession>A0A1L6JF83</accession>
<dbReference type="RefSeq" id="WP_066573299.1">
    <property type="nucleotide sequence ID" value="NZ_CP018820.1"/>
</dbReference>
<reference evidence="5 6" key="3">
    <citation type="submission" date="2018-07" db="EMBL/GenBank/DDBJ databases">
        <title>Genomic and Epidemiologic Investigation of an Indolent Hospital Outbreak.</title>
        <authorList>
            <person name="Johnson R.C."/>
            <person name="Deming C."/>
            <person name="Conlan S."/>
            <person name="Zellmer C.J."/>
            <person name="Michelin A.V."/>
            <person name="Lee-Lin S."/>
            <person name="Thomas P.J."/>
            <person name="Park M."/>
            <person name="Weingarten R.A."/>
            <person name="Less J."/>
            <person name="Dekker J.P."/>
            <person name="Frank K.M."/>
            <person name="Musser K.A."/>
            <person name="Mcquiston J.R."/>
            <person name="Henderson D.K."/>
            <person name="Lau A.F."/>
            <person name="Palmore T.N."/>
            <person name="Segre J.A."/>
        </authorList>
    </citation>
    <scope>NUCLEOTIDE SEQUENCE [LARGE SCALE GENOMIC DNA]</scope>
    <source>
        <strain evidence="3 6">SK-CDC1_0717</strain>
        <strain evidence="2 5">SK-NIH.Env10_0317</strain>
    </source>
</reference>
<organism evidence="1 4">
    <name type="scientific">Sphingomonas koreensis</name>
    <dbReference type="NCBI Taxonomy" id="93064"/>
    <lineage>
        <taxon>Bacteria</taxon>
        <taxon>Pseudomonadati</taxon>
        <taxon>Pseudomonadota</taxon>
        <taxon>Alphaproteobacteria</taxon>
        <taxon>Sphingomonadales</taxon>
        <taxon>Sphingomonadaceae</taxon>
        <taxon>Sphingomonas</taxon>
    </lineage>
</organism>
<dbReference type="OrthoDB" id="7874861at2"/>
<dbReference type="EMBL" id="QQYZ01000037">
    <property type="protein sequence ID" value="RSY76438.1"/>
    <property type="molecule type" value="Genomic_DNA"/>
</dbReference>
<dbReference type="STRING" id="93064.BRX40_21040"/>
<sequence>MGTASLDERYPANGSIEPISVRIPTAVAMTGLSRSRIYELIACGEIQIAKDRRSTLIIVASLRETVRRRIVDRDLPTG</sequence>
<evidence type="ECO:0000313" key="6">
    <source>
        <dbReference type="Proteomes" id="UP000287746"/>
    </source>
</evidence>
<proteinExistence type="predicted"/>
<reference evidence="1" key="1">
    <citation type="submission" date="2016-12" db="EMBL/GenBank/DDBJ databases">
        <title>Whole genome sequencing of Sphingomonas koreensis.</title>
        <authorList>
            <person name="Conlan S."/>
            <person name="Thomas P.J."/>
            <person name="Mullikin J."/>
            <person name="Palmore T.N."/>
            <person name="Frank K.M."/>
            <person name="Segre J.A."/>
        </authorList>
    </citation>
    <scope>NUCLEOTIDE SEQUENCE</scope>
    <source>
        <strain evidence="1">ABOJV</strain>
    </source>
</reference>
<dbReference type="Proteomes" id="UP000286681">
    <property type="component" value="Unassembled WGS sequence"/>
</dbReference>
<evidence type="ECO:0000313" key="5">
    <source>
        <dbReference type="Proteomes" id="UP000286681"/>
    </source>
</evidence>
<name>A0A1L6JF83_9SPHN</name>
<dbReference type="AlphaFoldDB" id="A0A1L6JF83"/>
<evidence type="ECO:0000313" key="4">
    <source>
        <dbReference type="Proteomes" id="UP000185161"/>
    </source>
</evidence>
<dbReference type="Proteomes" id="UP000287746">
    <property type="component" value="Unassembled WGS sequence"/>
</dbReference>
<reference evidence="4" key="2">
    <citation type="submission" date="2016-12" db="EMBL/GenBank/DDBJ databases">
        <title>Whole genome sequencing of Sphingomonas sp. ABOJV.</title>
        <authorList>
            <person name="Conlan S."/>
            <person name="Thomas P.J."/>
            <person name="Mullikin J."/>
            <person name="Palmore T.N."/>
            <person name="Frank K.M."/>
            <person name="Segre J.A."/>
        </authorList>
    </citation>
    <scope>NUCLEOTIDE SEQUENCE [LARGE SCALE GENOMIC DNA]</scope>
    <source>
        <strain evidence="4">ABOJV</strain>
    </source>
</reference>
<evidence type="ECO:0000313" key="2">
    <source>
        <dbReference type="EMBL" id="RSV07094.1"/>
    </source>
</evidence>